<name>A0A2M9ZIK5_9LEPT</name>
<dbReference type="SUPFAM" id="SSF54593">
    <property type="entry name" value="Glyoxalase/Bleomycin resistance protein/Dihydroxybiphenyl dioxygenase"/>
    <property type="match status" value="1"/>
</dbReference>
<gene>
    <name evidence="1" type="ORF">CH360_16180</name>
    <name evidence="2" type="ORF">CH373_16820</name>
</gene>
<dbReference type="OrthoDB" id="341541at2"/>
<dbReference type="AlphaFoldDB" id="A0A2M9ZIK5"/>
<evidence type="ECO:0000313" key="3">
    <source>
        <dbReference type="Proteomes" id="UP000231962"/>
    </source>
</evidence>
<reference evidence="3 4" key="1">
    <citation type="submission" date="2017-07" db="EMBL/GenBank/DDBJ databases">
        <title>Leptospira spp. isolated from tropical soils.</title>
        <authorList>
            <person name="Thibeaux R."/>
            <person name="Iraola G."/>
            <person name="Ferres I."/>
            <person name="Bierque E."/>
            <person name="Girault D."/>
            <person name="Soupe-Gilbert M.-E."/>
            <person name="Picardeau M."/>
            <person name="Goarant C."/>
        </authorList>
    </citation>
    <scope>NUCLEOTIDE SEQUENCE [LARGE SCALE GENOMIC DNA]</scope>
    <source>
        <strain evidence="2 4">FH1-B-B1</strain>
        <strain evidence="1 3">FH1-B-C1</strain>
    </source>
</reference>
<dbReference type="RefSeq" id="WP_100715100.1">
    <property type="nucleotide sequence ID" value="NZ_NPDY01000022.1"/>
</dbReference>
<dbReference type="Gene3D" id="3.10.180.10">
    <property type="entry name" value="2,3-Dihydroxybiphenyl 1,2-Dioxygenase, domain 1"/>
    <property type="match status" value="1"/>
</dbReference>
<comment type="caution">
    <text evidence="2">The sequence shown here is derived from an EMBL/GenBank/DDBJ whole genome shotgun (WGS) entry which is preliminary data.</text>
</comment>
<dbReference type="EMBL" id="NPDZ01000016">
    <property type="protein sequence ID" value="PJZ71897.1"/>
    <property type="molecule type" value="Genomic_DNA"/>
</dbReference>
<sequence length="113" mass="13120">MIHHIAIATKDVSALREYYLSLPGLNWERDQVTELGELRSTWFQSGNSRIMIEKEIECKGPYALIFDGSDKSLRKKVELTFGKSFESRTDYTVYFRDPDGNKIGYSSYPDPWN</sequence>
<keyword evidence="3" id="KW-1185">Reference proteome</keyword>
<proteinExistence type="predicted"/>
<accession>A0A2M9ZIK5</accession>
<dbReference type="Proteomes" id="UP000231990">
    <property type="component" value="Unassembled WGS sequence"/>
</dbReference>
<evidence type="ECO:0000313" key="4">
    <source>
        <dbReference type="Proteomes" id="UP000231990"/>
    </source>
</evidence>
<evidence type="ECO:0000313" key="1">
    <source>
        <dbReference type="EMBL" id="PJZ68475.1"/>
    </source>
</evidence>
<dbReference type="InterPro" id="IPR029068">
    <property type="entry name" value="Glyas_Bleomycin-R_OHBP_Dase"/>
</dbReference>
<dbReference type="Proteomes" id="UP000231962">
    <property type="component" value="Unassembled WGS sequence"/>
</dbReference>
<organism evidence="2 4">
    <name type="scientific">Leptospira perolatii</name>
    <dbReference type="NCBI Taxonomy" id="2023191"/>
    <lineage>
        <taxon>Bacteria</taxon>
        <taxon>Pseudomonadati</taxon>
        <taxon>Spirochaetota</taxon>
        <taxon>Spirochaetia</taxon>
        <taxon>Leptospirales</taxon>
        <taxon>Leptospiraceae</taxon>
        <taxon>Leptospira</taxon>
    </lineage>
</organism>
<dbReference type="EMBL" id="NPDY01000022">
    <property type="protein sequence ID" value="PJZ68475.1"/>
    <property type="molecule type" value="Genomic_DNA"/>
</dbReference>
<protein>
    <submittedName>
        <fullName evidence="2">Glyoxalase</fullName>
    </submittedName>
</protein>
<evidence type="ECO:0000313" key="2">
    <source>
        <dbReference type="EMBL" id="PJZ71897.1"/>
    </source>
</evidence>